<dbReference type="RefSeq" id="WP_183276840.1">
    <property type="nucleotide sequence ID" value="NZ_BLZR01000001.1"/>
</dbReference>
<dbReference type="CDD" id="cd04301">
    <property type="entry name" value="NAT_SF"/>
    <property type="match status" value="1"/>
</dbReference>
<dbReference type="InterPro" id="IPR016181">
    <property type="entry name" value="Acyl_CoA_acyltransferase"/>
</dbReference>
<accession>A0A6V8SF35</accession>
<dbReference type="Gene3D" id="3.40.630.30">
    <property type="match status" value="1"/>
</dbReference>
<evidence type="ECO:0000259" key="1">
    <source>
        <dbReference type="PROSITE" id="PS51186"/>
    </source>
</evidence>
<dbReference type="SUPFAM" id="SSF55729">
    <property type="entry name" value="Acyl-CoA N-acyltransferases (Nat)"/>
    <property type="match status" value="1"/>
</dbReference>
<dbReference type="AlphaFoldDB" id="A0A6V8SF35"/>
<evidence type="ECO:0000313" key="2">
    <source>
        <dbReference type="EMBL" id="GFP75326.1"/>
    </source>
</evidence>
<dbReference type="PROSITE" id="PS51186">
    <property type="entry name" value="GNAT"/>
    <property type="match status" value="1"/>
</dbReference>
<organism evidence="2 3">
    <name type="scientific">Clostridium fungisolvens</name>
    <dbReference type="NCBI Taxonomy" id="1604897"/>
    <lineage>
        <taxon>Bacteria</taxon>
        <taxon>Bacillati</taxon>
        <taxon>Bacillota</taxon>
        <taxon>Clostridia</taxon>
        <taxon>Eubacteriales</taxon>
        <taxon>Clostridiaceae</taxon>
        <taxon>Clostridium</taxon>
    </lineage>
</organism>
<dbReference type="Pfam" id="PF00583">
    <property type="entry name" value="Acetyltransf_1"/>
    <property type="match status" value="1"/>
</dbReference>
<proteinExistence type="predicted"/>
<dbReference type="Proteomes" id="UP000580568">
    <property type="component" value="Unassembled WGS sequence"/>
</dbReference>
<name>A0A6V8SF35_9CLOT</name>
<protein>
    <recommendedName>
        <fullName evidence="1">N-acetyltransferase domain-containing protein</fullName>
    </recommendedName>
</protein>
<dbReference type="GO" id="GO:0016747">
    <property type="term" value="F:acyltransferase activity, transferring groups other than amino-acyl groups"/>
    <property type="evidence" value="ECO:0007669"/>
    <property type="project" value="InterPro"/>
</dbReference>
<evidence type="ECO:0000313" key="3">
    <source>
        <dbReference type="Proteomes" id="UP000580568"/>
    </source>
</evidence>
<reference evidence="2 3" key="1">
    <citation type="submission" date="2020-07" db="EMBL/GenBank/DDBJ databases">
        <title>A new beta-1,3-glucan-decomposing anaerobic bacterium isolated from anoxic soil subjected to biological soil disinfestation.</title>
        <authorList>
            <person name="Ueki A."/>
            <person name="Tonouchi A."/>
        </authorList>
    </citation>
    <scope>NUCLEOTIDE SEQUENCE [LARGE SCALE GENOMIC DNA]</scope>
    <source>
        <strain evidence="2 3">TW1</strain>
    </source>
</reference>
<feature type="domain" description="N-acetyltransferase" evidence="1">
    <location>
        <begin position="3"/>
        <end position="153"/>
    </location>
</feature>
<dbReference type="InterPro" id="IPR000182">
    <property type="entry name" value="GNAT_dom"/>
</dbReference>
<sequence length="155" mass="17928">MEIKFEIANIEDAEVLVEVRNLSFFSDYIKYGECPGYNISIESMTNTLLNTKIKSYKIFSDEKVVGNISVRENNDNTCYIGCLCVIPSYENRGIGQHAIRFVEKEFSNVTVWSLETPADKERNHYFYKKLGYNIVDEYMSGSVKVVLFEKKLLCK</sequence>
<gene>
    <name evidence="2" type="ORF">bsdtw1_01400</name>
</gene>
<comment type="caution">
    <text evidence="2">The sequence shown here is derived from an EMBL/GenBank/DDBJ whole genome shotgun (WGS) entry which is preliminary data.</text>
</comment>
<dbReference type="EMBL" id="BLZR01000001">
    <property type="protein sequence ID" value="GFP75326.1"/>
    <property type="molecule type" value="Genomic_DNA"/>
</dbReference>
<keyword evidence="3" id="KW-1185">Reference proteome</keyword>